<dbReference type="AlphaFoldDB" id="A0A2T5LYG3"/>
<dbReference type="EMBL" id="MSFN02000003">
    <property type="protein sequence ID" value="PTU21319.1"/>
    <property type="molecule type" value="Genomic_DNA"/>
</dbReference>
<evidence type="ECO:0000256" key="1">
    <source>
        <dbReference type="SAM" id="MobiDB-lite"/>
    </source>
</evidence>
<reference evidence="2 3" key="1">
    <citation type="journal article" date="2018" name="Proc. Natl. Acad. Sci. U.S.A.">
        <title>Linking secondary metabolites to gene clusters through genome sequencing of six diverse Aspergillus species.</title>
        <authorList>
            <person name="Kaerboelling I."/>
            <person name="Vesth T.C."/>
            <person name="Frisvad J.C."/>
            <person name="Nybo J.L."/>
            <person name="Theobald S."/>
            <person name="Kuo A."/>
            <person name="Bowyer P."/>
            <person name="Matsuda Y."/>
            <person name="Mondo S."/>
            <person name="Lyhne E.K."/>
            <person name="Kogle M.E."/>
            <person name="Clum A."/>
            <person name="Lipzen A."/>
            <person name="Salamov A."/>
            <person name="Ngan C.Y."/>
            <person name="Daum C."/>
            <person name="Chiniquy J."/>
            <person name="Barry K."/>
            <person name="LaButti K."/>
            <person name="Haridas S."/>
            <person name="Simmons B.A."/>
            <person name="Magnuson J.K."/>
            <person name="Mortensen U.H."/>
            <person name="Larsen T.O."/>
            <person name="Grigoriev I.V."/>
            <person name="Baker S.E."/>
            <person name="Andersen M.R."/>
        </authorList>
    </citation>
    <scope>NUCLEOTIDE SEQUENCE [LARGE SCALE GENOMIC DNA]</scope>
    <source>
        <strain evidence="2 3">IBT 24754</strain>
    </source>
</reference>
<organism evidence="2 3">
    <name type="scientific">Aspergillus ochraceoroseus IBT 24754</name>
    <dbReference type="NCBI Taxonomy" id="1392256"/>
    <lineage>
        <taxon>Eukaryota</taxon>
        <taxon>Fungi</taxon>
        <taxon>Dikarya</taxon>
        <taxon>Ascomycota</taxon>
        <taxon>Pezizomycotina</taxon>
        <taxon>Eurotiomycetes</taxon>
        <taxon>Eurotiomycetidae</taxon>
        <taxon>Eurotiales</taxon>
        <taxon>Aspergillaceae</taxon>
        <taxon>Aspergillus</taxon>
        <taxon>Aspergillus subgen. Nidulantes</taxon>
    </lineage>
</organism>
<comment type="caution">
    <text evidence="2">The sequence shown here is derived from an EMBL/GenBank/DDBJ whole genome shotgun (WGS) entry which is preliminary data.</text>
</comment>
<dbReference type="Proteomes" id="UP000244073">
    <property type="component" value="Unassembled WGS sequence"/>
</dbReference>
<protein>
    <submittedName>
        <fullName evidence="2">Uncharacterized protein</fullName>
    </submittedName>
</protein>
<evidence type="ECO:0000313" key="2">
    <source>
        <dbReference type="EMBL" id="PTU21319.1"/>
    </source>
</evidence>
<gene>
    <name evidence="2" type="ORF">P175DRAFT_0530811</name>
</gene>
<dbReference type="VEuPathDB" id="FungiDB:P175DRAFT_0530811"/>
<dbReference type="RefSeq" id="XP_040752711.1">
    <property type="nucleotide sequence ID" value="XM_040899815.1"/>
</dbReference>
<feature type="compositionally biased region" description="Basic and acidic residues" evidence="1">
    <location>
        <begin position="85"/>
        <end position="95"/>
    </location>
</feature>
<evidence type="ECO:0000313" key="3">
    <source>
        <dbReference type="Proteomes" id="UP000244073"/>
    </source>
</evidence>
<proteinExistence type="predicted"/>
<feature type="region of interest" description="Disordered" evidence="1">
    <location>
        <begin position="62"/>
        <end position="137"/>
    </location>
</feature>
<sequence length="137" mass="15103">MRSEPQQRIGAVGADSRWRCGPWLRHRPRVEQGILEGQRLVDFFLIGTLGLHPEAKPFENLTAPLPLRMQDEKGYDSPPASGRGRQQEPKCKKQDGVPSIQDGGEGDVQWSKESQGKEEENGSGQGQCGKTLKAQPA</sequence>
<accession>A0A2T5LYG3</accession>
<name>A0A2T5LYG3_9EURO</name>
<dbReference type="GeneID" id="63816697"/>